<keyword evidence="3" id="KW-0864">Zinc transport</keyword>
<feature type="transmembrane region" description="Helical" evidence="7">
    <location>
        <begin position="79"/>
        <end position="99"/>
    </location>
</feature>
<dbReference type="NCBIfam" id="TIGR01297">
    <property type="entry name" value="CDF"/>
    <property type="match status" value="1"/>
</dbReference>
<keyword evidence="10" id="KW-1185">Reference proteome</keyword>
<keyword evidence="3" id="KW-0813">Transport</keyword>
<dbReference type="Proteomes" id="UP000549457">
    <property type="component" value="Unassembled WGS sequence"/>
</dbReference>
<evidence type="ECO:0000256" key="4">
    <source>
        <dbReference type="ARBA" id="ARBA00022989"/>
    </source>
</evidence>
<gene>
    <name evidence="9" type="ORF">HNP73_002466</name>
</gene>
<evidence type="ECO:0000256" key="6">
    <source>
        <dbReference type="SAM" id="MobiDB-lite"/>
    </source>
</evidence>
<evidence type="ECO:0000256" key="5">
    <source>
        <dbReference type="ARBA" id="ARBA00023136"/>
    </source>
</evidence>
<name>A0A840SP48_9RHOB</name>
<dbReference type="InterPro" id="IPR027469">
    <property type="entry name" value="Cation_efflux_TMD_sf"/>
</dbReference>
<evidence type="ECO:0000313" key="10">
    <source>
        <dbReference type="Proteomes" id="UP000549457"/>
    </source>
</evidence>
<feature type="transmembrane region" description="Helical" evidence="7">
    <location>
        <begin position="182"/>
        <end position="209"/>
    </location>
</feature>
<feature type="region of interest" description="Disordered" evidence="6">
    <location>
        <begin position="1"/>
        <end position="38"/>
    </location>
</feature>
<keyword evidence="4 7" id="KW-1133">Transmembrane helix</keyword>
<feature type="domain" description="Cation efflux protein transmembrane" evidence="8">
    <location>
        <begin position="51"/>
        <end position="240"/>
    </location>
</feature>
<protein>
    <submittedName>
        <fullName evidence="9">Cobalt-zinc-cadmium efflux system protein</fullName>
    </submittedName>
</protein>
<keyword evidence="3" id="KW-0406">Ion transport</keyword>
<feature type="transmembrane region" description="Helical" evidence="7">
    <location>
        <begin position="48"/>
        <end position="73"/>
    </location>
</feature>
<dbReference type="Pfam" id="PF01545">
    <property type="entry name" value="Cation_efflux"/>
    <property type="match status" value="1"/>
</dbReference>
<dbReference type="InterPro" id="IPR050681">
    <property type="entry name" value="CDF/SLC30A"/>
</dbReference>
<feature type="transmembrane region" description="Helical" evidence="7">
    <location>
        <begin position="150"/>
        <end position="170"/>
    </location>
</feature>
<dbReference type="GO" id="GO:0005886">
    <property type="term" value="C:plasma membrane"/>
    <property type="evidence" value="ECO:0007669"/>
    <property type="project" value="TreeGrafter"/>
</dbReference>
<dbReference type="RefSeq" id="WP_184149497.1">
    <property type="nucleotide sequence ID" value="NZ_JACHFM010000002.1"/>
</dbReference>
<dbReference type="Gene3D" id="1.20.1510.10">
    <property type="entry name" value="Cation efflux protein transmembrane domain"/>
    <property type="match status" value="1"/>
</dbReference>
<dbReference type="GO" id="GO:0005385">
    <property type="term" value="F:zinc ion transmembrane transporter activity"/>
    <property type="evidence" value="ECO:0007669"/>
    <property type="project" value="TreeGrafter"/>
</dbReference>
<comment type="caution">
    <text evidence="9">The sequence shown here is derived from an EMBL/GenBank/DDBJ whole genome shotgun (WGS) entry which is preliminary data.</text>
</comment>
<sequence>MSREHDSNDPDRHSDGGSHRDHGHDHGDAHDHAGHSHHHVANAGNARAIGLAAFLTGSFMLVEVVGGLVAGSLTLLADAGHMATDFAALAMAWLAFRVARRPADRTRTYGFDRLAVMAAFINGIALFVVAGWIVIEAVRRLGTPHPVEGGLMLVVAAVGLLVNIAAFWVLSRGDRSNLNVRAAFLHVVSDMLGSVGAILAALIILATGWTPIDPILSVLVSVLILRHAWGVVRDSGHILLEGTPPDFDAGAVAGDLTTAVPEVREVRHLHAWSISEERPVVTLEALLAVGADPERTRQRVKARLAERFGFNHATVEVIAADGIVAEVRHETTFVHGELPRGGSEPI</sequence>
<evidence type="ECO:0000256" key="7">
    <source>
        <dbReference type="SAM" id="Phobius"/>
    </source>
</evidence>
<proteinExistence type="predicted"/>
<evidence type="ECO:0000256" key="2">
    <source>
        <dbReference type="ARBA" id="ARBA00022692"/>
    </source>
</evidence>
<keyword evidence="3" id="KW-0862">Zinc</keyword>
<organism evidence="9 10">
    <name type="scientific">Amaricoccus macauensis</name>
    <dbReference type="NCBI Taxonomy" id="57001"/>
    <lineage>
        <taxon>Bacteria</taxon>
        <taxon>Pseudomonadati</taxon>
        <taxon>Pseudomonadota</taxon>
        <taxon>Alphaproteobacteria</taxon>
        <taxon>Rhodobacterales</taxon>
        <taxon>Paracoccaceae</taxon>
        <taxon>Amaricoccus</taxon>
    </lineage>
</organism>
<dbReference type="SUPFAM" id="SSF161111">
    <property type="entry name" value="Cation efflux protein transmembrane domain-like"/>
    <property type="match status" value="1"/>
</dbReference>
<dbReference type="InterPro" id="IPR058533">
    <property type="entry name" value="Cation_efflux_TM"/>
</dbReference>
<dbReference type="AlphaFoldDB" id="A0A840SP48"/>
<comment type="subcellular location">
    <subcellularLocation>
        <location evidence="1">Membrane</location>
        <topology evidence="1">Multi-pass membrane protein</topology>
    </subcellularLocation>
</comment>
<feature type="transmembrane region" description="Helical" evidence="7">
    <location>
        <begin position="111"/>
        <end position="135"/>
    </location>
</feature>
<evidence type="ECO:0000259" key="8">
    <source>
        <dbReference type="Pfam" id="PF01545"/>
    </source>
</evidence>
<dbReference type="PANTHER" id="PTHR11562:SF17">
    <property type="entry name" value="RE54080P-RELATED"/>
    <property type="match status" value="1"/>
</dbReference>
<keyword evidence="5 7" id="KW-0472">Membrane</keyword>
<feature type="compositionally biased region" description="Basic and acidic residues" evidence="6">
    <location>
        <begin position="1"/>
        <end position="34"/>
    </location>
</feature>
<evidence type="ECO:0000313" key="9">
    <source>
        <dbReference type="EMBL" id="MBB5222530.1"/>
    </source>
</evidence>
<dbReference type="PANTHER" id="PTHR11562">
    <property type="entry name" value="CATION EFFLUX PROTEIN/ ZINC TRANSPORTER"/>
    <property type="match status" value="1"/>
</dbReference>
<evidence type="ECO:0000256" key="3">
    <source>
        <dbReference type="ARBA" id="ARBA00022906"/>
    </source>
</evidence>
<evidence type="ECO:0000256" key="1">
    <source>
        <dbReference type="ARBA" id="ARBA00004141"/>
    </source>
</evidence>
<dbReference type="InterPro" id="IPR002524">
    <property type="entry name" value="Cation_efflux"/>
</dbReference>
<keyword evidence="2 7" id="KW-0812">Transmembrane</keyword>
<dbReference type="EMBL" id="JACHFM010000002">
    <property type="protein sequence ID" value="MBB5222530.1"/>
    <property type="molecule type" value="Genomic_DNA"/>
</dbReference>
<reference evidence="9 10" key="1">
    <citation type="submission" date="2020-08" db="EMBL/GenBank/DDBJ databases">
        <title>Genomic Encyclopedia of Type Strains, Phase IV (KMG-IV): sequencing the most valuable type-strain genomes for metagenomic binning, comparative biology and taxonomic classification.</title>
        <authorList>
            <person name="Goeker M."/>
        </authorList>
    </citation>
    <scope>NUCLEOTIDE SEQUENCE [LARGE SCALE GENOMIC DNA]</scope>
    <source>
        <strain evidence="9 10">DSM 101730</strain>
    </source>
</reference>
<accession>A0A840SP48</accession>